<proteinExistence type="predicted"/>
<comment type="caution">
    <text evidence="2">The sequence shown here is derived from an EMBL/GenBank/DDBJ whole genome shotgun (WGS) entry which is preliminary data.</text>
</comment>
<keyword evidence="3" id="KW-1185">Reference proteome</keyword>
<reference evidence="3" key="1">
    <citation type="journal article" date="2016" name="Genome Biol. Evol.">
        <title>Comparative 'omics' of the Fusarium fujikuroi species complex highlights differences in genetic potential and metabolite synthesis.</title>
        <authorList>
            <person name="Niehaus E.-M."/>
            <person name="Muensterkoetter M."/>
            <person name="Proctor R.H."/>
            <person name="Brown D.W."/>
            <person name="Sharon A."/>
            <person name="Idan Y."/>
            <person name="Oren-Young L."/>
            <person name="Sieber C.M."/>
            <person name="Novak O."/>
            <person name="Pencik A."/>
            <person name="Tarkowska D."/>
            <person name="Hromadova K."/>
            <person name="Freeman S."/>
            <person name="Maymon M."/>
            <person name="Elazar M."/>
            <person name="Youssef S.A."/>
            <person name="El-Shabrawy E.S.M."/>
            <person name="Shalaby A.B.A."/>
            <person name="Houterman P."/>
            <person name="Brock N.L."/>
            <person name="Burkhardt I."/>
            <person name="Tsavkelova E.A."/>
            <person name="Dickschat J.S."/>
            <person name="Galuszka P."/>
            <person name="Gueldener U."/>
            <person name="Tudzynski B."/>
        </authorList>
    </citation>
    <scope>NUCLEOTIDE SEQUENCE [LARGE SCALE GENOMIC DNA]</scope>
    <source>
        <strain evidence="3">MRC7560</strain>
    </source>
</reference>
<feature type="region of interest" description="Disordered" evidence="1">
    <location>
        <begin position="1"/>
        <end position="35"/>
    </location>
</feature>
<dbReference type="EMBL" id="FCQH01000005">
    <property type="protein sequence ID" value="CVK92791.1"/>
    <property type="molecule type" value="Genomic_DNA"/>
</dbReference>
<dbReference type="GeneID" id="65086895"/>
<feature type="compositionally biased region" description="Basic and acidic residues" evidence="1">
    <location>
        <begin position="15"/>
        <end position="28"/>
    </location>
</feature>
<evidence type="ECO:0000256" key="1">
    <source>
        <dbReference type="SAM" id="MobiDB-lite"/>
    </source>
</evidence>
<evidence type="ECO:0000313" key="3">
    <source>
        <dbReference type="Proteomes" id="UP000184255"/>
    </source>
</evidence>
<gene>
    <name evidence="2" type="ORF">FMAN_07634</name>
</gene>
<name>A0A1L7TBV7_FUSMA</name>
<dbReference type="VEuPathDB" id="FungiDB:FMAN_07634"/>
<dbReference type="AlphaFoldDB" id="A0A1L7TBV7"/>
<dbReference type="RefSeq" id="XP_041681860.1">
    <property type="nucleotide sequence ID" value="XM_041831280.1"/>
</dbReference>
<sequence length="223" mass="24850">MNPSSLFAVESDPVTSDKPESVTSDKPESTGWLDVDDDDTCSEASFCSAVSHLAVGPGADKLEQDHITSAHSFDICDDTTLPSSYRVLPTGSRRDLECGLLYPDYGNFSGERLIQYDGYGLSFGPKLWSEHEGRLPLQPAVMIDENRPASMSIFASPIQDRSEQTYKEQVLVVCRPFPPTNFRNLLTGHSETSNLWDWRQCSSPRHIVVEHHNPNVGRGKCFR</sequence>
<evidence type="ECO:0000313" key="2">
    <source>
        <dbReference type="EMBL" id="CVK92791.1"/>
    </source>
</evidence>
<dbReference type="Proteomes" id="UP000184255">
    <property type="component" value="Unassembled WGS sequence"/>
</dbReference>
<accession>A0A1L7TBV7</accession>
<protein>
    <submittedName>
        <fullName evidence="2">Uncharacterized protein</fullName>
    </submittedName>
</protein>
<organism evidence="2 3">
    <name type="scientific">Fusarium mangiferae</name>
    <name type="common">Mango malformation disease fungus</name>
    <dbReference type="NCBI Taxonomy" id="192010"/>
    <lineage>
        <taxon>Eukaryota</taxon>
        <taxon>Fungi</taxon>
        <taxon>Dikarya</taxon>
        <taxon>Ascomycota</taxon>
        <taxon>Pezizomycotina</taxon>
        <taxon>Sordariomycetes</taxon>
        <taxon>Hypocreomycetidae</taxon>
        <taxon>Hypocreales</taxon>
        <taxon>Nectriaceae</taxon>
        <taxon>Fusarium</taxon>
        <taxon>Fusarium fujikuroi species complex</taxon>
    </lineage>
</organism>